<dbReference type="InterPro" id="IPR013783">
    <property type="entry name" value="Ig-like_fold"/>
</dbReference>
<dbReference type="Pfam" id="PF06312">
    <property type="entry name" value="Neurexophilin"/>
    <property type="match status" value="1"/>
</dbReference>
<reference evidence="2" key="1">
    <citation type="submission" date="2025-08" db="UniProtKB">
        <authorList>
            <consortium name="RefSeq"/>
        </authorList>
    </citation>
    <scope>IDENTIFICATION</scope>
    <source>
        <tissue evidence="2">Testes</tissue>
    </source>
</reference>
<dbReference type="PANTHER" id="PTHR16165:SF5">
    <property type="entry name" value="NXPE FAMILY MEMBER 3"/>
    <property type="match status" value="1"/>
</dbReference>
<sequence>MNQADTFEDNINHPHISKMTDDVRFPYKKYTEFAMEWKGIVDEYEWMYSNLKREIGTSKTPFVIGNENFSLTSTVKSRVYVYGKRKIFKKGDTVHIVVEAYDKYGNARKKGGDFLQAIMSNKKLVKSTAGRVLDYGNGTYSVYFYAAWAGQASIDVIKPFSREFILYMNNVLRHKELRIPRDGDFGDGVNTYKGVCYLIHDRRWENMCTYENKNSLGQTVLVCDKPKDPLQCKDIVNVTAYTTYLHRVASEDVAGADYIFKE</sequence>
<dbReference type="GeneID" id="102803087"/>
<dbReference type="InterPro" id="IPR014756">
    <property type="entry name" value="Ig_E-set"/>
</dbReference>
<keyword evidence="1" id="KW-1185">Reference proteome</keyword>
<organism evidence="1 2">
    <name type="scientific">Saccoglossus kowalevskii</name>
    <name type="common">Acorn worm</name>
    <dbReference type="NCBI Taxonomy" id="10224"/>
    <lineage>
        <taxon>Eukaryota</taxon>
        <taxon>Metazoa</taxon>
        <taxon>Hemichordata</taxon>
        <taxon>Enteropneusta</taxon>
        <taxon>Harrimaniidae</taxon>
        <taxon>Saccoglossus</taxon>
    </lineage>
</organism>
<evidence type="ECO:0000313" key="1">
    <source>
        <dbReference type="Proteomes" id="UP000694865"/>
    </source>
</evidence>
<dbReference type="Gene3D" id="2.60.40.10">
    <property type="entry name" value="Immunoglobulins"/>
    <property type="match status" value="1"/>
</dbReference>
<dbReference type="InterPro" id="IPR026845">
    <property type="entry name" value="NXPH/NXPE"/>
</dbReference>
<name>A0ABM0LYB6_SACKO</name>
<accession>A0ABM0LYB6</accession>
<evidence type="ECO:0000313" key="2">
    <source>
        <dbReference type="RefSeq" id="XP_006812757.1"/>
    </source>
</evidence>
<dbReference type="PANTHER" id="PTHR16165">
    <property type="entry name" value="NXPE FAMILY MEMBER"/>
    <property type="match status" value="1"/>
</dbReference>
<dbReference type="SUPFAM" id="SSF81296">
    <property type="entry name" value="E set domains"/>
    <property type="match status" value="1"/>
</dbReference>
<protein>
    <submittedName>
        <fullName evidence="2">NXPE family member 4-like</fullName>
    </submittedName>
</protein>
<dbReference type="RefSeq" id="XP_006812757.1">
    <property type="nucleotide sequence ID" value="XM_006812694.1"/>
</dbReference>
<proteinExistence type="predicted"/>
<gene>
    <name evidence="2" type="primary">LOC102803087</name>
</gene>
<dbReference type="Proteomes" id="UP000694865">
    <property type="component" value="Unplaced"/>
</dbReference>